<dbReference type="InterPro" id="IPR009875">
    <property type="entry name" value="PilZ_domain"/>
</dbReference>
<evidence type="ECO:0000259" key="1">
    <source>
        <dbReference type="Pfam" id="PF07238"/>
    </source>
</evidence>
<dbReference type="Pfam" id="PF07238">
    <property type="entry name" value="PilZ"/>
    <property type="match status" value="1"/>
</dbReference>
<dbReference type="Gene3D" id="2.40.10.220">
    <property type="entry name" value="predicted glycosyltransferase like domains"/>
    <property type="match status" value="1"/>
</dbReference>
<reference evidence="2" key="1">
    <citation type="submission" date="2022-01" db="EMBL/GenBank/DDBJ databases">
        <title>Paenibacillus spongiae sp. nov., isolated from marine sponge.</title>
        <authorList>
            <person name="Li Z."/>
            <person name="Zhang M."/>
        </authorList>
    </citation>
    <scope>NUCLEOTIDE SEQUENCE</scope>
    <source>
        <strain evidence="2">PHS-Z3</strain>
    </source>
</reference>
<protein>
    <submittedName>
        <fullName evidence="2">PilZ domain-containing protein</fullName>
    </submittedName>
</protein>
<name>A0ABY5SDK6_9BACL</name>
<dbReference type="SUPFAM" id="SSF141371">
    <property type="entry name" value="PilZ domain-like"/>
    <property type="match status" value="1"/>
</dbReference>
<keyword evidence="3" id="KW-1185">Reference proteome</keyword>
<proteinExistence type="predicted"/>
<sequence length="151" mass="17450">MNDKLKRVSRKDVRIRLRGGIQAKVSIVHVFDSSVETGHTSVLLNDMSPSGLQFAAHLRFPVSRDYTIRVLITFGEWQFSLIGHVVWRRREENLYVYGCELLSDRSLQAAIVQALHQKLQRMSPNRDRIHRIYRELTDVHASLGLRVDAKS</sequence>
<evidence type="ECO:0000313" key="3">
    <source>
        <dbReference type="Proteomes" id="UP001057877"/>
    </source>
</evidence>
<organism evidence="2 3">
    <name type="scientific">Paenibacillus spongiae</name>
    <dbReference type="NCBI Taxonomy" id="2909671"/>
    <lineage>
        <taxon>Bacteria</taxon>
        <taxon>Bacillati</taxon>
        <taxon>Bacillota</taxon>
        <taxon>Bacilli</taxon>
        <taxon>Bacillales</taxon>
        <taxon>Paenibacillaceae</taxon>
        <taxon>Paenibacillus</taxon>
    </lineage>
</organism>
<gene>
    <name evidence="2" type="ORF">L1F29_07345</name>
</gene>
<dbReference type="RefSeq" id="WP_258387690.1">
    <property type="nucleotide sequence ID" value="NZ_CP091430.1"/>
</dbReference>
<feature type="domain" description="PilZ" evidence="1">
    <location>
        <begin position="10"/>
        <end position="107"/>
    </location>
</feature>
<evidence type="ECO:0000313" key="2">
    <source>
        <dbReference type="EMBL" id="UVI31628.1"/>
    </source>
</evidence>
<dbReference type="EMBL" id="CP091430">
    <property type="protein sequence ID" value="UVI31628.1"/>
    <property type="molecule type" value="Genomic_DNA"/>
</dbReference>
<accession>A0ABY5SDK6</accession>
<dbReference type="Proteomes" id="UP001057877">
    <property type="component" value="Chromosome"/>
</dbReference>